<feature type="compositionally biased region" description="Low complexity" evidence="6">
    <location>
        <begin position="78"/>
        <end position="97"/>
    </location>
</feature>
<evidence type="ECO:0000256" key="5">
    <source>
        <dbReference type="ARBA" id="ARBA00023242"/>
    </source>
</evidence>
<dbReference type="PANTHER" id="PTHR31221:SF358">
    <property type="entry name" value="WRKY TRANSCRIPTION FACTOR 71"/>
    <property type="match status" value="1"/>
</dbReference>
<dbReference type="SMART" id="SM00774">
    <property type="entry name" value="WRKY"/>
    <property type="match status" value="1"/>
</dbReference>
<reference evidence="8 9" key="1">
    <citation type="submission" date="2023-10" db="EMBL/GenBank/DDBJ databases">
        <title>Chromosome-scale genome assembly provides insights into flower coloration mechanisms of Canna indica.</title>
        <authorList>
            <person name="Li C."/>
        </authorList>
    </citation>
    <scope>NUCLEOTIDE SEQUENCE [LARGE SCALE GENOMIC DNA]</scope>
    <source>
        <tissue evidence="8">Flower</tissue>
    </source>
</reference>
<feature type="region of interest" description="Disordered" evidence="6">
    <location>
        <begin position="60"/>
        <end position="139"/>
    </location>
</feature>
<dbReference type="InterPro" id="IPR036576">
    <property type="entry name" value="WRKY_dom_sf"/>
</dbReference>
<dbReference type="AlphaFoldDB" id="A0AAQ3KJW9"/>
<keyword evidence="3" id="KW-0238">DNA-binding</keyword>
<organism evidence="8 9">
    <name type="scientific">Canna indica</name>
    <name type="common">Indian-shot</name>
    <dbReference type="NCBI Taxonomy" id="4628"/>
    <lineage>
        <taxon>Eukaryota</taxon>
        <taxon>Viridiplantae</taxon>
        <taxon>Streptophyta</taxon>
        <taxon>Embryophyta</taxon>
        <taxon>Tracheophyta</taxon>
        <taxon>Spermatophyta</taxon>
        <taxon>Magnoliopsida</taxon>
        <taxon>Liliopsida</taxon>
        <taxon>Zingiberales</taxon>
        <taxon>Cannaceae</taxon>
        <taxon>Canna</taxon>
    </lineage>
</organism>
<dbReference type="Gene3D" id="2.20.25.80">
    <property type="entry name" value="WRKY domain"/>
    <property type="match status" value="1"/>
</dbReference>
<dbReference type="Proteomes" id="UP001327560">
    <property type="component" value="Chromosome 6"/>
</dbReference>
<feature type="compositionally biased region" description="Basic residues" evidence="6">
    <location>
        <begin position="121"/>
        <end position="131"/>
    </location>
</feature>
<feature type="region of interest" description="Disordered" evidence="6">
    <location>
        <begin position="1"/>
        <end position="42"/>
    </location>
</feature>
<protein>
    <recommendedName>
        <fullName evidence="7">WRKY domain-containing protein</fullName>
    </recommendedName>
</protein>
<evidence type="ECO:0000256" key="2">
    <source>
        <dbReference type="ARBA" id="ARBA00023015"/>
    </source>
</evidence>
<dbReference type="PANTHER" id="PTHR31221">
    <property type="entry name" value="WRKY TRANSCRIPTION FACTOR PROTEIN 1-RELATED"/>
    <property type="match status" value="1"/>
</dbReference>
<dbReference type="InterPro" id="IPR003657">
    <property type="entry name" value="WRKY_dom"/>
</dbReference>
<feature type="compositionally biased region" description="Basic and acidic residues" evidence="6">
    <location>
        <begin position="16"/>
        <end position="26"/>
    </location>
</feature>
<dbReference type="GO" id="GO:0003700">
    <property type="term" value="F:DNA-binding transcription factor activity"/>
    <property type="evidence" value="ECO:0007669"/>
    <property type="project" value="InterPro"/>
</dbReference>
<feature type="compositionally biased region" description="Polar residues" evidence="6">
    <location>
        <begin position="1"/>
        <end position="11"/>
    </location>
</feature>
<dbReference type="GO" id="GO:0043565">
    <property type="term" value="F:sequence-specific DNA binding"/>
    <property type="evidence" value="ECO:0007669"/>
    <property type="project" value="InterPro"/>
</dbReference>
<evidence type="ECO:0000313" key="8">
    <source>
        <dbReference type="EMBL" id="WOL10263.1"/>
    </source>
</evidence>
<dbReference type="PROSITE" id="PS50811">
    <property type="entry name" value="WRKY"/>
    <property type="match status" value="1"/>
</dbReference>
<dbReference type="GO" id="GO:0005634">
    <property type="term" value="C:nucleus"/>
    <property type="evidence" value="ECO:0007669"/>
    <property type="project" value="UniProtKB-SubCell"/>
</dbReference>
<comment type="subcellular location">
    <subcellularLocation>
        <location evidence="1">Nucleus</location>
    </subcellularLocation>
</comment>
<evidence type="ECO:0000256" key="4">
    <source>
        <dbReference type="ARBA" id="ARBA00023163"/>
    </source>
</evidence>
<evidence type="ECO:0000259" key="7">
    <source>
        <dbReference type="PROSITE" id="PS50811"/>
    </source>
</evidence>
<dbReference type="Pfam" id="PF03106">
    <property type="entry name" value="WRKY"/>
    <property type="match status" value="1"/>
</dbReference>
<sequence length="305" mass="33436">MSAAASVTHSYGDTIMMEKKEEEMREASPFSSPTFPISGEFLNDDNGALDFFELLDLHQPSFELPPSSDLPVDPPPAASATSTATASSILSSSTEAGAGEENKANKTDGTSGGSSKEGEGRKKKKKTRQKRAREPRVAFKTRSEVEHLEDGYRWRKYGQKAVKNNPFPRSYYRCTSARCGVKKRVERSPEDPAVVVTTYEGQHTHPIPAVLRGSLRPPTPPLPLLLSELLPTLGFGLSSYLRPPQPLDIRLLAAPRPLTTISATAASGDRRSQQRWNKPAEAAAVTRDDGLLQDLLPLQIRKKEK</sequence>
<dbReference type="FunFam" id="2.20.25.80:FF:000003">
    <property type="entry name" value="WRKY transcription factor 57"/>
    <property type="match status" value="1"/>
</dbReference>
<dbReference type="SUPFAM" id="SSF118290">
    <property type="entry name" value="WRKY DNA-binding domain"/>
    <property type="match status" value="1"/>
</dbReference>
<dbReference type="InterPro" id="IPR044810">
    <property type="entry name" value="WRKY_plant"/>
</dbReference>
<feature type="domain" description="WRKY" evidence="7">
    <location>
        <begin position="143"/>
        <end position="208"/>
    </location>
</feature>
<evidence type="ECO:0000256" key="3">
    <source>
        <dbReference type="ARBA" id="ARBA00023125"/>
    </source>
</evidence>
<proteinExistence type="predicted"/>
<evidence type="ECO:0000256" key="1">
    <source>
        <dbReference type="ARBA" id="ARBA00004123"/>
    </source>
</evidence>
<keyword evidence="5" id="KW-0539">Nucleus</keyword>
<accession>A0AAQ3KJW9</accession>
<feature type="region of interest" description="Disordered" evidence="6">
    <location>
        <begin position="265"/>
        <end position="284"/>
    </location>
</feature>
<evidence type="ECO:0000313" key="9">
    <source>
        <dbReference type="Proteomes" id="UP001327560"/>
    </source>
</evidence>
<name>A0AAQ3KJW9_9LILI</name>
<keyword evidence="2" id="KW-0805">Transcription regulation</keyword>
<keyword evidence="4" id="KW-0804">Transcription</keyword>
<keyword evidence="9" id="KW-1185">Reference proteome</keyword>
<dbReference type="EMBL" id="CP136895">
    <property type="protein sequence ID" value="WOL10263.1"/>
    <property type="molecule type" value="Genomic_DNA"/>
</dbReference>
<evidence type="ECO:0000256" key="6">
    <source>
        <dbReference type="SAM" id="MobiDB-lite"/>
    </source>
</evidence>
<gene>
    <name evidence="8" type="ORF">Cni_G19017</name>
</gene>